<evidence type="ECO:0000256" key="1">
    <source>
        <dbReference type="ARBA" id="ARBA00004651"/>
    </source>
</evidence>
<dbReference type="PROSITE" id="PS00216">
    <property type="entry name" value="SUGAR_TRANSPORT_1"/>
    <property type="match status" value="1"/>
</dbReference>
<name>D7CSU9_TRURR</name>
<evidence type="ECO:0000256" key="5">
    <source>
        <dbReference type="ARBA" id="ARBA00022692"/>
    </source>
</evidence>
<dbReference type="PANTHER" id="PTHR43271">
    <property type="entry name" value="BLL2771 PROTEIN"/>
    <property type="match status" value="1"/>
</dbReference>
<feature type="transmembrane region" description="Helical" evidence="8">
    <location>
        <begin position="166"/>
        <end position="184"/>
    </location>
</feature>
<dbReference type="HOGENOM" id="CLU_001265_19_3_0"/>
<dbReference type="SUPFAM" id="SSF103473">
    <property type="entry name" value="MFS general substrate transporter"/>
    <property type="match status" value="1"/>
</dbReference>
<feature type="transmembrane region" description="Helical" evidence="8">
    <location>
        <begin position="281"/>
        <end position="298"/>
    </location>
</feature>
<dbReference type="AlphaFoldDB" id="D7CSU9"/>
<dbReference type="Pfam" id="PF07690">
    <property type="entry name" value="MFS_1"/>
    <property type="match status" value="2"/>
</dbReference>
<keyword evidence="11" id="KW-1185">Reference proteome</keyword>
<dbReference type="GO" id="GO:0005886">
    <property type="term" value="C:plasma membrane"/>
    <property type="evidence" value="ECO:0007669"/>
    <property type="project" value="UniProtKB-SubCell"/>
</dbReference>
<dbReference type="eggNOG" id="COG2814">
    <property type="taxonomic scope" value="Bacteria"/>
</dbReference>
<feature type="transmembrane region" description="Helical" evidence="8">
    <location>
        <begin position="304"/>
        <end position="327"/>
    </location>
</feature>
<feature type="transmembrane region" description="Helical" evidence="8">
    <location>
        <begin position="256"/>
        <end position="274"/>
    </location>
</feature>
<dbReference type="InterPro" id="IPR005829">
    <property type="entry name" value="Sugar_transporter_CS"/>
</dbReference>
<dbReference type="STRING" id="649638.Trad_0580"/>
<keyword evidence="4" id="KW-1003">Cell membrane</keyword>
<feature type="transmembrane region" description="Helical" evidence="8">
    <location>
        <begin position="365"/>
        <end position="387"/>
    </location>
</feature>
<comment type="subcellular location">
    <subcellularLocation>
        <location evidence="1">Cell membrane</location>
        <topology evidence="1">Multi-pass membrane protein</topology>
    </subcellularLocation>
</comment>
<reference evidence="10 11" key="2">
    <citation type="journal article" date="2011" name="Stand. Genomic Sci.">
        <title>Complete genome sequence of Truepera radiovictrix type strain (RQ-24).</title>
        <authorList>
            <person name="Ivanova N."/>
            <person name="Rohde C."/>
            <person name="Munk C."/>
            <person name="Nolan M."/>
            <person name="Lucas S."/>
            <person name="Del Rio T.G."/>
            <person name="Tice H."/>
            <person name="Deshpande S."/>
            <person name="Cheng J.F."/>
            <person name="Tapia R."/>
            <person name="Han C."/>
            <person name="Goodwin L."/>
            <person name="Pitluck S."/>
            <person name="Liolios K."/>
            <person name="Mavromatis K."/>
            <person name="Mikhailova N."/>
            <person name="Pati A."/>
            <person name="Chen A."/>
            <person name="Palaniappan K."/>
            <person name="Land M."/>
            <person name="Hauser L."/>
            <person name="Chang Y.J."/>
            <person name="Jeffries C.D."/>
            <person name="Brambilla E."/>
            <person name="Rohde M."/>
            <person name="Goker M."/>
            <person name="Tindall B.J."/>
            <person name="Woyke T."/>
            <person name="Bristow J."/>
            <person name="Eisen J.A."/>
            <person name="Markowitz V."/>
            <person name="Hugenholtz P."/>
            <person name="Kyrpides N.C."/>
            <person name="Klenk H.P."/>
            <person name="Lapidus A."/>
        </authorList>
    </citation>
    <scope>NUCLEOTIDE SEQUENCE [LARGE SCALE GENOMIC DNA]</scope>
    <source>
        <strain evidence="11">DSM 17093 / CIP 108686 / LMG 22925 / RQ-24</strain>
    </source>
</reference>
<evidence type="ECO:0000313" key="11">
    <source>
        <dbReference type="Proteomes" id="UP000000379"/>
    </source>
</evidence>
<keyword evidence="5 8" id="KW-0812">Transmembrane</keyword>
<feature type="transmembrane region" description="Helical" evidence="8">
    <location>
        <begin position="139"/>
        <end position="160"/>
    </location>
</feature>
<dbReference type="EMBL" id="CP002049">
    <property type="protein sequence ID" value="ADI13716.1"/>
    <property type="molecule type" value="Genomic_DNA"/>
</dbReference>
<reference evidence="11" key="1">
    <citation type="submission" date="2010-05" db="EMBL/GenBank/DDBJ databases">
        <title>The complete genome of Truepera radiovictris DSM 17093.</title>
        <authorList>
            <consortium name="US DOE Joint Genome Institute (JGI-PGF)"/>
            <person name="Lucas S."/>
            <person name="Copeland A."/>
            <person name="Lapidus A."/>
            <person name="Glavina del Rio T."/>
            <person name="Dalin E."/>
            <person name="Tice H."/>
            <person name="Bruce D."/>
            <person name="Goodwin L."/>
            <person name="Pitluck S."/>
            <person name="Kyrpides N."/>
            <person name="Mavromatis K."/>
            <person name="Ovchinnikova G."/>
            <person name="Munk A.C."/>
            <person name="Detter J.C."/>
            <person name="Han C."/>
            <person name="Tapia R."/>
            <person name="Land M."/>
            <person name="Hauser L."/>
            <person name="Markowitz V."/>
            <person name="Cheng J.-F."/>
            <person name="Hugenholtz P."/>
            <person name="Woyke T."/>
            <person name="Wu D."/>
            <person name="Tindall B."/>
            <person name="Pomrenke H.G."/>
            <person name="Brambilla E."/>
            <person name="Klenk H.-P."/>
            <person name="Eisen J.A."/>
        </authorList>
    </citation>
    <scope>NUCLEOTIDE SEQUENCE [LARGE SCALE GENOMIC DNA]</scope>
    <source>
        <strain evidence="11">DSM 17093 / CIP 108686 / LMG 22925 / RQ-24</strain>
    </source>
</reference>
<dbReference type="InterPro" id="IPR036259">
    <property type="entry name" value="MFS_trans_sf"/>
</dbReference>
<feature type="domain" description="Major facilitator superfamily (MFS) profile" evidence="9">
    <location>
        <begin position="14"/>
        <end position="391"/>
    </location>
</feature>
<dbReference type="InterPro" id="IPR020846">
    <property type="entry name" value="MFS_dom"/>
</dbReference>
<dbReference type="PANTHER" id="PTHR43271:SF1">
    <property type="entry name" value="INNER MEMBRANE TRANSPORT PROTEIN YNFM"/>
    <property type="match status" value="1"/>
</dbReference>
<keyword evidence="7 8" id="KW-0472">Membrane</keyword>
<keyword evidence="6 8" id="KW-1133">Transmembrane helix</keyword>
<dbReference type="CDD" id="cd17324">
    <property type="entry name" value="MFS_NepI_like"/>
    <property type="match status" value="1"/>
</dbReference>
<dbReference type="Proteomes" id="UP000000379">
    <property type="component" value="Chromosome"/>
</dbReference>
<evidence type="ECO:0000256" key="4">
    <source>
        <dbReference type="ARBA" id="ARBA00022475"/>
    </source>
</evidence>
<organism evidence="10 11">
    <name type="scientific">Truepera radiovictrix (strain DSM 17093 / CIP 108686 / LMG 22925 / RQ-24)</name>
    <dbReference type="NCBI Taxonomy" id="649638"/>
    <lineage>
        <taxon>Bacteria</taxon>
        <taxon>Thermotogati</taxon>
        <taxon>Deinococcota</taxon>
        <taxon>Deinococci</taxon>
        <taxon>Trueperales</taxon>
        <taxon>Trueperaceae</taxon>
        <taxon>Truepera</taxon>
    </lineage>
</organism>
<feature type="transmembrane region" description="Helical" evidence="8">
    <location>
        <begin position="12"/>
        <end position="30"/>
    </location>
</feature>
<feature type="transmembrane region" description="Helical" evidence="8">
    <location>
        <begin position="215"/>
        <end position="236"/>
    </location>
</feature>
<feature type="transmembrane region" description="Helical" evidence="8">
    <location>
        <begin position="109"/>
        <end position="127"/>
    </location>
</feature>
<comment type="similarity">
    <text evidence="2">Belongs to the major facilitator superfamily.</text>
</comment>
<dbReference type="PROSITE" id="PS50850">
    <property type="entry name" value="MFS"/>
    <property type="match status" value="1"/>
</dbReference>
<dbReference type="GO" id="GO:0022857">
    <property type="term" value="F:transmembrane transporter activity"/>
    <property type="evidence" value="ECO:0007669"/>
    <property type="project" value="InterPro"/>
</dbReference>
<evidence type="ECO:0000313" key="10">
    <source>
        <dbReference type="EMBL" id="ADI13716.1"/>
    </source>
</evidence>
<sequence>MRTPPASEHATGAAAALVYLAVLAAFINMYLPQAILPVLGREFGVSPSTASLSVSVMILGIAVSSLVMGPLSDRIGRKPLLVGCALALTGPSLVCALAPSWPVLLAGRLVQGLFIPGLTAVGVAYIAEEFPEGRVGRLLGGYVAATVLGGLLSRVLAGLIAEAAGWRWAFVLGAANALAVGGALTRLRPSRRFVPSSALRGAYAGMLAHLRSPRLVGGFAVGFSLFFAFMAVFTYLPFYVEAPPFGFSPGEVGLVYLVYAAGVVSSPLAGALAARVGPRGVMVLGLGTALVAGGFTLLPSAPLLIAALLALCFGNFAAQSTATAFVATQAEGERAGASALYLFAYYVGGSLGAFVPGLAFARSGWGGVLLLSTAALLAGMSAAALLCRADEPVSGTQPSP</sequence>
<dbReference type="OrthoDB" id="9780737at2"/>
<dbReference type="KEGG" id="tra:Trad_0580"/>
<accession>D7CSU9</accession>
<protein>
    <submittedName>
        <fullName evidence="10">Major facilitator superfamily MFS_1</fullName>
    </submittedName>
</protein>
<feature type="transmembrane region" description="Helical" evidence="8">
    <location>
        <begin position="339"/>
        <end position="359"/>
    </location>
</feature>
<gene>
    <name evidence="10" type="ordered locus">Trad_0580</name>
</gene>
<evidence type="ECO:0000256" key="8">
    <source>
        <dbReference type="SAM" id="Phobius"/>
    </source>
</evidence>
<proteinExistence type="inferred from homology"/>
<evidence type="ECO:0000256" key="2">
    <source>
        <dbReference type="ARBA" id="ARBA00008335"/>
    </source>
</evidence>
<keyword evidence="3" id="KW-0813">Transport</keyword>
<dbReference type="InterPro" id="IPR011701">
    <property type="entry name" value="MFS"/>
</dbReference>
<dbReference type="Gene3D" id="1.20.1250.20">
    <property type="entry name" value="MFS general substrate transporter like domains"/>
    <property type="match status" value="2"/>
</dbReference>
<evidence type="ECO:0000256" key="7">
    <source>
        <dbReference type="ARBA" id="ARBA00023136"/>
    </source>
</evidence>
<dbReference type="RefSeq" id="WP_013177096.1">
    <property type="nucleotide sequence ID" value="NC_014221.1"/>
</dbReference>
<evidence type="ECO:0000256" key="6">
    <source>
        <dbReference type="ARBA" id="ARBA00022989"/>
    </source>
</evidence>
<evidence type="ECO:0000256" key="3">
    <source>
        <dbReference type="ARBA" id="ARBA00022448"/>
    </source>
</evidence>
<evidence type="ECO:0000259" key="9">
    <source>
        <dbReference type="PROSITE" id="PS50850"/>
    </source>
</evidence>
<feature type="transmembrane region" description="Helical" evidence="8">
    <location>
        <begin position="50"/>
        <end position="68"/>
    </location>
</feature>
<feature type="transmembrane region" description="Helical" evidence="8">
    <location>
        <begin position="80"/>
        <end position="103"/>
    </location>
</feature>